<dbReference type="InterPro" id="IPR021317">
    <property type="entry name" value="DUF2917"/>
</dbReference>
<comment type="caution">
    <text evidence="1">The sequence shown here is derived from an EMBL/GenBank/DDBJ whole genome shotgun (WGS) entry which is preliminary data.</text>
</comment>
<dbReference type="Proteomes" id="UP001156836">
    <property type="component" value="Unassembled WGS sequence"/>
</dbReference>
<keyword evidence="2" id="KW-1185">Reference proteome</keyword>
<dbReference type="EMBL" id="BSOZ01000047">
    <property type="protein sequence ID" value="GLS05460.1"/>
    <property type="molecule type" value="Genomic_DNA"/>
</dbReference>
<name>A0ABQ6BTX8_9NEIS</name>
<accession>A0ABQ6BTX8</accession>
<reference evidence="2" key="1">
    <citation type="journal article" date="2019" name="Int. J. Syst. Evol. Microbiol.">
        <title>The Global Catalogue of Microorganisms (GCM) 10K type strain sequencing project: providing services to taxonomists for standard genome sequencing and annotation.</title>
        <authorList>
            <consortium name="The Broad Institute Genomics Platform"/>
            <consortium name="The Broad Institute Genome Sequencing Center for Infectious Disease"/>
            <person name="Wu L."/>
            <person name="Ma J."/>
        </authorList>
    </citation>
    <scope>NUCLEOTIDE SEQUENCE [LARGE SCALE GENOMIC DNA]</scope>
    <source>
        <strain evidence="2">NBRC 104970</strain>
    </source>
</reference>
<dbReference type="RefSeq" id="WP_018747539.1">
    <property type="nucleotide sequence ID" value="NZ_BSOZ01000047.1"/>
</dbReference>
<proteinExistence type="predicted"/>
<evidence type="ECO:0008006" key="3">
    <source>
        <dbReference type="Google" id="ProtNLM"/>
    </source>
</evidence>
<sequence>MKTTMLHCQGLLALEYAGPVELRCIAGALWITEHGCDLIVRAGERCRLQGGDKALVQALRPSHFSIEAPQSPPLRWLARWLPRLRRIGRRTAPRYAY</sequence>
<dbReference type="Pfam" id="PF11142">
    <property type="entry name" value="DUF2917"/>
    <property type="match status" value="1"/>
</dbReference>
<gene>
    <name evidence="1" type="ORF">GCM10007860_26130</name>
</gene>
<evidence type="ECO:0000313" key="1">
    <source>
        <dbReference type="EMBL" id="GLS05460.1"/>
    </source>
</evidence>
<evidence type="ECO:0000313" key="2">
    <source>
        <dbReference type="Proteomes" id="UP001156836"/>
    </source>
</evidence>
<protein>
    <recommendedName>
        <fullName evidence="3">DUF2917 domain-containing protein</fullName>
    </recommendedName>
</protein>
<organism evidence="1 2">
    <name type="scientific">Chitiniphilus shinanonensis</name>
    <dbReference type="NCBI Taxonomy" id="553088"/>
    <lineage>
        <taxon>Bacteria</taxon>
        <taxon>Pseudomonadati</taxon>
        <taxon>Pseudomonadota</taxon>
        <taxon>Betaproteobacteria</taxon>
        <taxon>Neisseriales</taxon>
        <taxon>Chitinibacteraceae</taxon>
        <taxon>Chitiniphilus</taxon>
    </lineage>
</organism>